<evidence type="ECO:0000256" key="5">
    <source>
        <dbReference type="ARBA" id="ARBA00022840"/>
    </source>
</evidence>
<feature type="transmembrane region" description="Helical" evidence="8">
    <location>
        <begin position="152"/>
        <end position="170"/>
    </location>
</feature>
<dbReference type="FunFam" id="3.40.50.300:FF:000287">
    <property type="entry name" value="Multidrug ABC transporter ATP-binding protein"/>
    <property type="match status" value="1"/>
</dbReference>
<evidence type="ECO:0000256" key="3">
    <source>
        <dbReference type="ARBA" id="ARBA00022692"/>
    </source>
</evidence>
<comment type="subcellular location">
    <subcellularLocation>
        <location evidence="1">Cell membrane</location>
        <topology evidence="1">Multi-pass membrane protein</topology>
    </subcellularLocation>
</comment>
<dbReference type="RefSeq" id="WP_160037470.1">
    <property type="nucleotide sequence ID" value="NZ_BORQ01000001.1"/>
</dbReference>
<protein>
    <submittedName>
        <fullName evidence="11">Multidrug ABC transporter permease</fullName>
    </submittedName>
</protein>
<dbReference type="InterPro" id="IPR036640">
    <property type="entry name" value="ABC1_TM_sf"/>
</dbReference>
<feature type="transmembrane region" description="Helical" evidence="8">
    <location>
        <begin position="21"/>
        <end position="43"/>
    </location>
</feature>
<dbReference type="AlphaFoldDB" id="A0A920C8F8"/>
<dbReference type="CDD" id="cd18544">
    <property type="entry name" value="ABC_6TM_TmrA_like"/>
    <property type="match status" value="1"/>
</dbReference>
<dbReference type="InterPro" id="IPR003439">
    <property type="entry name" value="ABC_transporter-like_ATP-bd"/>
</dbReference>
<dbReference type="SUPFAM" id="SSF52540">
    <property type="entry name" value="P-loop containing nucleoside triphosphate hydrolases"/>
    <property type="match status" value="1"/>
</dbReference>
<evidence type="ECO:0000259" key="9">
    <source>
        <dbReference type="PROSITE" id="PS50893"/>
    </source>
</evidence>
<keyword evidence="12" id="KW-1185">Reference proteome</keyword>
<proteinExistence type="predicted"/>
<accession>A0A920C8F8</accession>
<dbReference type="Pfam" id="PF00664">
    <property type="entry name" value="ABC_membrane"/>
    <property type="match status" value="1"/>
</dbReference>
<dbReference type="InterPro" id="IPR017871">
    <property type="entry name" value="ABC_transporter-like_CS"/>
</dbReference>
<feature type="transmembrane region" description="Helical" evidence="8">
    <location>
        <begin position="351"/>
        <end position="380"/>
    </location>
</feature>
<evidence type="ECO:0000313" key="11">
    <source>
        <dbReference type="EMBL" id="GIO29890.1"/>
    </source>
</evidence>
<dbReference type="PROSITE" id="PS50929">
    <property type="entry name" value="ABC_TM1F"/>
    <property type="match status" value="1"/>
</dbReference>
<keyword evidence="2" id="KW-0813">Transport</keyword>
<sequence length="687" mass="76309">MTPKPATGRRLFQYALTAKGIFIAAFIALAIGVGAELAGPFIAKTMIDDHMLGIERPYYETTSADQAAEYKGHYYKRGDRFAPDEQKGAEVRLLQSGHSFYFIGQPVASPEGTRTYADGQMTIKYGDKVAQYPAEKLSAAELYSFYKPEIPGIIKLVGLYCVFLVVSIFTEFGKTYWLQSSANKVIQKLRNDVYAHMQRLPVYFFDTLPAGKVVSRITNDTEAVKDLFVAVLANFSSGVIYITGVYIALFLLDVRLGLVCLFIIPLLIAWIVLYRKLATKYNTIIRSRLSEINAIINESIQGMSIIRVFRRQKQTREEFETLNDDYMKHQNKMLNLNAFTSHNLVNVLRSFSFAVILAYFGFGSLSGGTAVSLGVLYAFVDVLGRLFQPITGMVNQLAALDSSMVSAGRVFELMDEPGEDVTDGTMPRYKGNVEFKNVSFAYKKENYVLKNINFEAKQGQTVALVGHTGSGKSSIINLLFRFYDPQKGTITIDGQDVKALPKQWIRHHMGIVLQDPYLFTGTIASNVSLGDEKISREQVEKALRDVGAERILAHLPHGFDEPVIEKGSTLSAGQRQLISFARALAYDPAILILDEATANIDTETESLIQSALEVLKKGRTTFIIAHRLSTIRSADLILVLHRGEIVERGTHDELMQLGGRYYQMYQLQQGASGSGSLEAQPAAVSPA</sequence>
<keyword evidence="3 8" id="KW-0812">Transmembrane</keyword>
<organism evidence="11 12">
    <name type="scientific">Paenibacillus albilobatus</name>
    <dbReference type="NCBI Taxonomy" id="2716884"/>
    <lineage>
        <taxon>Bacteria</taxon>
        <taxon>Bacillati</taxon>
        <taxon>Bacillota</taxon>
        <taxon>Bacilli</taxon>
        <taxon>Bacillales</taxon>
        <taxon>Paenibacillaceae</taxon>
        <taxon>Paenibacillus</taxon>
    </lineage>
</organism>
<feature type="transmembrane region" description="Helical" evidence="8">
    <location>
        <begin position="227"/>
        <end position="250"/>
    </location>
</feature>
<reference evidence="11" key="1">
    <citation type="submission" date="2021-03" db="EMBL/GenBank/DDBJ databases">
        <title>Antimicrobial resistance genes in bacteria isolated from Japanese honey, and their potential for conferring macrolide and lincosamide resistance in the American foulbrood pathogen Paenibacillus larvae.</title>
        <authorList>
            <person name="Okamoto M."/>
            <person name="Kumagai M."/>
            <person name="Kanamori H."/>
            <person name="Takamatsu D."/>
        </authorList>
    </citation>
    <scope>NUCLEOTIDE SEQUENCE</scope>
    <source>
        <strain evidence="11">J2TS6</strain>
    </source>
</reference>
<dbReference type="Gene3D" id="3.40.50.300">
    <property type="entry name" value="P-loop containing nucleotide triphosphate hydrolases"/>
    <property type="match status" value="1"/>
</dbReference>
<evidence type="ECO:0000256" key="1">
    <source>
        <dbReference type="ARBA" id="ARBA00004651"/>
    </source>
</evidence>
<dbReference type="GO" id="GO:0005524">
    <property type="term" value="F:ATP binding"/>
    <property type="evidence" value="ECO:0007669"/>
    <property type="project" value="UniProtKB-KW"/>
</dbReference>
<name>A0A920C8F8_9BACL</name>
<dbReference type="EMBL" id="BORQ01000001">
    <property type="protein sequence ID" value="GIO29890.1"/>
    <property type="molecule type" value="Genomic_DNA"/>
</dbReference>
<keyword evidence="5" id="KW-0067">ATP-binding</keyword>
<dbReference type="PROSITE" id="PS00211">
    <property type="entry name" value="ABC_TRANSPORTER_1"/>
    <property type="match status" value="1"/>
</dbReference>
<evidence type="ECO:0000313" key="12">
    <source>
        <dbReference type="Proteomes" id="UP000679779"/>
    </source>
</evidence>
<dbReference type="PANTHER" id="PTHR24221">
    <property type="entry name" value="ATP-BINDING CASSETTE SUB-FAMILY B"/>
    <property type="match status" value="1"/>
</dbReference>
<dbReference type="SMART" id="SM00382">
    <property type="entry name" value="AAA"/>
    <property type="match status" value="1"/>
</dbReference>
<keyword evidence="4" id="KW-0547">Nucleotide-binding</keyword>
<evidence type="ECO:0000259" key="10">
    <source>
        <dbReference type="PROSITE" id="PS50929"/>
    </source>
</evidence>
<dbReference type="GO" id="GO:0005886">
    <property type="term" value="C:plasma membrane"/>
    <property type="evidence" value="ECO:0007669"/>
    <property type="project" value="UniProtKB-SubCell"/>
</dbReference>
<comment type="caution">
    <text evidence="11">The sequence shown here is derived from an EMBL/GenBank/DDBJ whole genome shotgun (WGS) entry which is preliminary data.</text>
</comment>
<keyword evidence="7 8" id="KW-0472">Membrane</keyword>
<evidence type="ECO:0000256" key="4">
    <source>
        <dbReference type="ARBA" id="ARBA00022741"/>
    </source>
</evidence>
<evidence type="ECO:0000256" key="6">
    <source>
        <dbReference type="ARBA" id="ARBA00022989"/>
    </source>
</evidence>
<keyword evidence="6 8" id="KW-1133">Transmembrane helix</keyword>
<dbReference type="SUPFAM" id="SSF90123">
    <property type="entry name" value="ABC transporter transmembrane region"/>
    <property type="match status" value="1"/>
</dbReference>
<dbReference type="Proteomes" id="UP000679779">
    <property type="component" value="Unassembled WGS sequence"/>
</dbReference>
<gene>
    <name evidence="11" type="ORF">J2TS6_10310</name>
</gene>
<dbReference type="InterPro" id="IPR003593">
    <property type="entry name" value="AAA+_ATPase"/>
</dbReference>
<dbReference type="InterPro" id="IPR039421">
    <property type="entry name" value="Type_1_exporter"/>
</dbReference>
<feature type="transmembrane region" description="Helical" evidence="8">
    <location>
        <begin position="256"/>
        <end position="274"/>
    </location>
</feature>
<dbReference type="GO" id="GO:0034040">
    <property type="term" value="F:ATPase-coupled lipid transmembrane transporter activity"/>
    <property type="evidence" value="ECO:0007669"/>
    <property type="project" value="TreeGrafter"/>
</dbReference>
<dbReference type="GO" id="GO:0016887">
    <property type="term" value="F:ATP hydrolysis activity"/>
    <property type="evidence" value="ECO:0007669"/>
    <property type="project" value="InterPro"/>
</dbReference>
<evidence type="ECO:0000256" key="8">
    <source>
        <dbReference type="SAM" id="Phobius"/>
    </source>
</evidence>
<feature type="domain" description="ABC transmembrane type-1" evidence="10">
    <location>
        <begin position="23"/>
        <end position="402"/>
    </location>
</feature>
<dbReference type="Pfam" id="PF00005">
    <property type="entry name" value="ABC_tran"/>
    <property type="match status" value="1"/>
</dbReference>
<feature type="domain" description="ABC transporter" evidence="9">
    <location>
        <begin position="433"/>
        <end position="667"/>
    </location>
</feature>
<dbReference type="PROSITE" id="PS50893">
    <property type="entry name" value="ABC_TRANSPORTER_2"/>
    <property type="match status" value="1"/>
</dbReference>
<dbReference type="PANTHER" id="PTHR24221:SF430">
    <property type="entry name" value="MULTIDRUG RESISTANCE ABC TRANSPORTER ATP-BINDING_PERMEASE PROTEIN YHEH-RELATED"/>
    <property type="match status" value="1"/>
</dbReference>
<dbReference type="GO" id="GO:0140359">
    <property type="term" value="F:ABC-type transporter activity"/>
    <property type="evidence" value="ECO:0007669"/>
    <property type="project" value="InterPro"/>
</dbReference>
<dbReference type="Gene3D" id="1.20.1560.10">
    <property type="entry name" value="ABC transporter type 1, transmembrane domain"/>
    <property type="match status" value="1"/>
</dbReference>
<evidence type="ECO:0000256" key="2">
    <source>
        <dbReference type="ARBA" id="ARBA00022448"/>
    </source>
</evidence>
<dbReference type="CDD" id="cd03254">
    <property type="entry name" value="ABCC_Glucan_exporter_like"/>
    <property type="match status" value="1"/>
</dbReference>
<evidence type="ECO:0000256" key="7">
    <source>
        <dbReference type="ARBA" id="ARBA00023136"/>
    </source>
</evidence>
<dbReference type="InterPro" id="IPR011527">
    <property type="entry name" value="ABC1_TM_dom"/>
</dbReference>
<dbReference type="InterPro" id="IPR027417">
    <property type="entry name" value="P-loop_NTPase"/>
</dbReference>